<organism evidence="1 2">
    <name type="scientific">Mammaliicoccus sciuri</name>
    <name type="common">Staphylococcus sciuri</name>
    <dbReference type="NCBI Taxonomy" id="1296"/>
    <lineage>
        <taxon>Bacteria</taxon>
        <taxon>Bacillati</taxon>
        <taxon>Bacillota</taxon>
        <taxon>Bacilli</taxon>
        <taxon>Bacillales</taxon>
        <taxon>Staphylococcaceae</taxon>
        <taxon>Mammaliicoccus</taxon>
    </lineage>
</organism>
<proteinExistence type="predicted"/>
<dbReference type="RefSeq" id="WP_239705875.1">
    <property type="nucleotide sequence ID" value="NZ_JALGPD010000002.1"/>
</dbReference>
<comment type="caution">
    <text evidence="1">The sequence shown here is derived from an EMBL/GenBank/DDBJ whole genome shotgun (WGS) entry which is preliminary data.</text>
</comment>
<dbReference type="Proteomes" id="UP001176210">
    <property type="component" value="Unassembled WGS sequence"/>
</dbReference>
<sequence>MDKYFYPEIEEKYNNNIKNITRNYDVAKQNKGVDVILECRDGYRINIDEKTATDYLNKNIPTFALEISFLKDNIKKDGWLFGEKYCDTDTYLFCWGWKVDEHEELTVENIQRIEAYSVRKNELQQLLEDDYGLNKYNYKEKSKLAVQEIDRSLKGQKVFLNGESGPRWHVSYHLNEKPINLVTPKHILKKVTKNIFNIDKNGVKIEKL</sequence>
<protein>
    <submittedName>
        <fullName evidence="1">Uncharacterized protein</fullName>
    </submittedName>
</protein>
<reference evidence="1" key="2">
    <citation type="journal article" date="2023" name="Vet. Microbiol.">
        <title>Emergence of livestock-associated Mammaliicoccus sciuri ST71 co-harbouring mecA and mecC genes in Brazil.</title>
        <authorList>
            <person name="de Moura G.S."/>
            <person name="de Carvalho E."/>
            <person name="Ramos Sanchez E.M."/>
            <person name="Sellera F.P."/>
            <person name="Marques M.F.S."/>
            <person name="Heinemann M.B."/>
            <person name="De Vliegher S."/>
            <person name="Souza F.N."/>
            <person name="Mota R.A."/>
        </authorList>
    </citation>
    <scope>NUCLEOTIDE SEQUENCE</scope>
    <source>
        <strain evidence="1">BR656</strain>
    </source>
</reference>
<evidence type="ECO:0000313" key="2">
    <source>
        <dbReference type="Proteomes" id="UP001176210"/>
    </source>
</evidence>
<name>A0ABT7I0K4_MAMSC</name>
<gene>
    <name evidence="1" type="ORF">OWO77_12325</name>
</gene>
<accession>A0ABT7I0K4</accession>
<keyword evidence="2" id="KW-1185">Reference proteome</keyword>
<dbReference type="EMBL" id="JAPNQM010000008">
    <property type="protein sequence ID" value="MDL0117747.1"/>
    <property type="molecule type" value="Genomic_DNA"/>
</dbReference>
<reference evidence="1" key="1">
    <citation type="submission" date="2022-09" db="EMBL/GenBank/DDBJ databases">
        <authorList>
            <person name="De Moura G.S."/>
            <person name="Carvalho E."/>
            <person name="Ramos Sanchez E.M."/>
            <person name="Sellera F.P."/>
            <person name="Marques M.F.S."/>
            <person name="Heinemann M.B."/>
            <person name="De Vliegher S."/>
            <person name="Souza F.N."/>
            <person name="Mota R.A."/>
        </authorList>
    </citation>
    <scope>NUCLEOTIDE SEQUENCE</scope>
    <source>
        <strain evidence="1">BR656</strain>
    </source>
</reference>
<evidence type="ECO:0000313" key="1">
    <source>
        <dbReference type="EMBL" id="MDL0117747.1"/>
    </source>
</evidence>